<feature type="region of interest" description="Disordered" evidence="5">
    <location>
        <begin position="1179"/>
        <end position="1238"/>
    </location>
</feature>
<feature type="compositionally biased region" description="Low complexity" evidence="5">
    <location>
        <begin position="965"/>
        <end position="975"/>
    </location>
</feature>
<dbReference type="PANTHER" id="PTHR28293">
    <property type="entry name" value="NUCLEAR RIM PROTEIN 1"/>
    <property type="match status" value="1"/>
</dbReference>
<gene>
    <name evidence="7" type="ORF">FALBO_13766</name>
</gene>
<dbReference type="EMBL" id="JAADYS010002167">
    <property type="protein sequence ID" value="KAF4459478.1"/>
    <property type="molecule type" value="Genomic_DNA"/>
</dbReference>
<reference evidence="7 8" key="1">
    <citation type="submission" date="2020-01" db="EMBL/GenBank/DDBJ databases">
        <title>Identification and distribution of gene clusters putatively required for synthesis of sphingolipid metabolism inhibitors in phylogenetically diverse species of the filamentous fungus Fusarium.</title>
        <authorList>
            <person name="Kim H.-S."/>
            <person name="Busman M."/>
            <person name="Brown D.W."/>
            <person name="Divon H."/>
            <person name="Uhlig S."/>
            <person name="Proctor R.H."/>
        </authorList>
    </citation>
    <scope>NUCLEOTIDE SEQUENCE [LARGE SCALE GENOMIC DNA]</scope>
    <source>
        <strain evidence="7 8">NRRL 20459</strain>
    </source>
</reference>
<evidence type="ECO:0000256" key="4">
    <source>
        <dbReference type="ARBA" id="ARBA00023136"/>
    </source>
</evidence>
<keyword evidence="3 6" id="KW-1133">Transmembrane helix</keyword>
<name>A0A8H4L1M9_9HYPO</name>
<evidence type="ECO:0000313" key="7">
    <source>
        <dbReference type="EMBL" id="KAF4459478.1"/>
    </source>
</evidence>
<feature type="compositionally biased region" description="Basic and acidic residues" evidence="5">
    <location>
        <begin position="1064"/>
        <end position="1079"/>
    </location>
</feature>
<evidence type="ECO:0000256" key="5">
    <source>
        <dbReference type="SAM" id="MobiDB-lite"/>
    </source>
</evidence>
<feature type="region of interest" description="Disordered" evidence="5">
    <location>
        <begin position="1026"/>
        <end position="1087"/>
    </location>
</feature>
<dbReference type="OrthoDB" id="3363151at2759"/>
<sequence length="1468" mass="164069">MPRLVRRKPLSERIMSALNPMDFLLWLSEELETRDWDSTSAGTQLGLAMNFIFLVARANSGSYSSSDDVFTDEAGSGWLAFFVYPLVWILGFFSLTNAFYTIARTRKYRLFQANVEEKLSTPSARRVKVDQSNSSPSTPLRYLASIIAPDSAESRAHPDKGSDVWELSVWDPLPVSLRLFCLFGPGHVLVYMIFLPLAPLDPRPSVSVFNTLLLQVIISGQLLFFCSRFTQQAKDTAIIQKQVMKEYDTKFVHPRLQPVVRDVGTQLSEDQPHEWRDFVQTGTPTTQIRHSFQTHTNPYTRPVDAPEEQSITPIANSVMKPQMFTPPTASRRSEFFKPTTGQRSSVPRHSLPAGYTSTGTSSALPNMNFGGSMGIHTHSNSPLKKATSLNELNSQETASPRNSREMAAYEQRNWGQKTPSRHTDSRRLTGSNLGSAGNPFAGLGRKQMSQDRHPPRCSTMPGTNWSAVRHSRISSEGQLRGPYSGEVLPVPQKRAQSLSLGDVGEWVKTRREPAQSTTLGDVGVWFKSKLPSNRPERGGTLRKRGYWEKKEKREKQSPHGTLTELDQYMQRLPQPHLQDWLGITERHYPSRRSDTGGSDRIMSWNTPKNLSETQPDPVSLTVPKIRTDRLPSKGGRKWSWTPLDSLDSLRIGKLRNKGPRGVSATKKEVTASEVDGIWAQPSTQVSRLRKLLADKKKARQERRSLKESGDYLGVQGHNPQTGVPDIVSNSDSAESTLDADVERRLNDLKKILTTAQSAAARDQAENEILKIRAQQETERLQHRKLANQKPTASVRWRRKTHQWSSAQEPELSPIAQSQRSASLFSRRHSRVNGAMEGQGRLIDLSPPEDEQSFGQASDTSWPHEPTSAHIGSSDTVVQTPNRQSLADSSPAALELFENGIRFDHLHEPRQNGGPLLTRPQDATRDTSGLLQETKHLQAAKAAIPCAASPTKKQDEKQIVESFLGEGPQGEVEPGGSRTSWATTSSKSLPKLSMILRPLPVNHSFKFIQMKGKIERPTYRKKHMVENLEHDSTTNHQKSIILQTSKEPTIRNPSTERQFNSSTKSPDRRNSLSRTYDRPTKILGRGPLNTCQAPEVEAEVAADLKGWIMTTKEVQAAVKTIRRQLARVDQPNLTTIKKRGNSDVNQIWAQETIRDLINKRNEVKKACASTLTITTTGCVQTESGSHRKTIRDSHAGPQQRRKLNRVIYNLRDPGAAPDSLRNSQENRGPSTSPKSVSETEIQAIDTTLASLREPMEQQLKVAVSAKTLELETEASVAQQECSSSSTSTSTMDLDDWEKEAGGRTLWHSHMGQSLECPPLRHLMQISNPTMDPGVHVPGSFPTHLDAEDGIADLSSKRCTKSETRGFWDAAKEVSQTLDECCTWLLSRYWAMVQPVFNPRSEYWKRADGEKNDWWDLASLCLALPLMIGTLIGLVWVMELIAMAMRCKNGGLDCVADEALEMVRRTLTGG</sequence>
<feature type="region of interest" description="Disordered" evidence="5">
    <location>
        <begin position="327"/>
        <end position="354"/>
    </location>
</feature>
<feature type="region of interest" description="Disordered" evidence="5">
    <location>
        <begin position="965"/>
        <end position="984"/>
    </location>
</feature>
<evidence type="ECO:0000256" key="2">
    <source>
        <dbReference type="ARBA" id="ARBA00022692"/>
    </source>
</evidence>
<dbReference type="GO" id="GO:0043007">
    <property type="term" value="P:maintenance of rDNA"/>
    <property type="evidence" value="ECO:0007669"/>
    <property type="project" value="TreeGrafter"/>
</dbReference>
<dbReference type="GO" id="GO:0012505">
    <property type="term" value="C:endomembrane system"/>
    <property type="evidence" value="ECO:0007669"/>
    <property type="project" value="UniProtKB-SubCell"/>
</dbReference>
<keyword evidence="4 6" id="KW-0472">Membrane</keyword>
<protein>
    <submittedName>
        <fullName evidence="7">Uncharacterized protein</fullName>
    </submittedName>
</protein>
<feature type="region of interest" description="Disordered" evidence="5">
    <location>
        <begin position="839"/>
        <end position="888"/>
    </location>
</feature>
<organism evidence="7 8">
    <name type="scientific">Fusarium albosuccineum</name>
    <dbReference type="NCBI Taxonomy" id="1237068"/>
    <lineage>
        <taxon>Eukaryota</taxon>
        <taxon>Fungi</taxon>
        <taxon>Dikarya</taxon>
        <taxon>Ascomycota</taxon>
        <taxon>Pezizomycotina</taxon>
        <taxon>Sordariomycetes</taxon>
        <taxon>Hypocreomycetidae</taxon>
        <taxon>Hypocreales</taxon>
        <taxon>Nectriaceae</taxon>
        <taxon>Fusarium</taxon>
        <taxon>Fusarium decemcellulare species complex</taxon>
    </lineage>
</organism>
<dbReference type="InterPro" id="IPR018819">
    <property type="entry name" value="Nur1/Mug154"/>
</dbReference>
<feature type="compositionally biased region" description="Basic and acidic residues" evidence="5">
    <location>
        <begin position="699"/>
        <end position="709"/>
    </location>
</feature>
<feature type="compositionally biased region" description="Polar residues" evidence="5">
    <location>
        <begin position="1219"/>
        <end position="1238"/>
    </location>
</feature>
<dbReference type="PANTHER" id="PTHR28293:SF1">
    <property type="entry name" value="NUCLEAR RIM PROTEIN 1"/>
    <property type="match status" value="1"/>
</dbReference>
<evidence type="ECO:0000256" key="1">
    <source>
        <dbReference type="ARBA" id="ARBA00004127"/>
    </source>
</evidence>
<feature type="region of interest" description="Disordered" evidence="5">
    <location>
        <begin position="699"/>
        <end position="735"/>
    </location>
</feature>
<dbReference type="Proteomes" id="UP000554235">
    <property type="component" value="Unassembled WGS sequence"/>
</dbReference>
<feature type="transmembrane region" description="Helical" evidence="6">
    <location>
        <begin position="78"/>
        <end position="100"/>
    </location>
</feature>
<feature type="region of interest" description="Disordered" evidence="5">
    <location>
        <begin position="391"/>
        <end position="467"/>
    </location>
</feature>
<comment type="caution">
    <text evidence="7">The sequence shown here is derived from an EMBL/GenBank/DDBJ whole genome shotgun (WGS) entry which is preliminary data.</text>
</comment>
<dbReference type="Pfam" id="PF10332">
    <property type="entry name" value="DUF2418"/>
    <property type="match status" value="1"/>
</dbReference>
<dbReference type="GO" id="GO:0007096">
    <property type="term" value="P:regulation of exit from mitosis"/>
    <property type="evidence" value="ECO:0007669"/>
    <property type="project" value="TreeGrafter"/>
</dbReference>
<feature type="region of interest" description="Disordered" evidence="5">
    <location>
        <begin position="530"/>
        <end position="561"/>
    </location>
</feature>
<comment type="subcellular location">
    <subcellularLocation>
        <location evidence="1">Endomembrane system</location>
        <topology evidence="1">Multi-pass membrane protein</topology>
    </subcellularLocation>
</comment>
<evidence type="ECO:0000256" key="6">
    <source>
        <dbReference type="SAM" id="Phobius"/>
    </source>
</evidence>
<feature type="transmembrane region" description="Helical" evidence="6">
    <location>
        <begin position="1412"/>
        <end position="1436"/>
    </location>
</feature>
<evidence type="ECO:0000313" key="8">
    <source>
        <dbReference type="Proteomes" id="UP000554235"/>
    </source>
</evidence>
<feature type="compositionally biased region" description="Polar residues" evidence="5">
    <location>
        <begin position="1033"/>
        <end position="1063"/>
    </location>
</feature>
<feature type="compositionally biased region" description="Polar residues" evidence="5">
    <location>
        <begin position="717"/>
        <end position="735"/>
    </location>
</feature>
<evidence type="ECO:0000256" key="3">
    <source>
        <dbReference type="ARBA" id="ARBA00022989"/>
    </source>
</evidence>
<keyword evidence="8" id="KW-1185">Reference proteome</keyword>
<proteinExistence type="predicted"/>
<keyword evidence="2 6" id="KW-0812">Transmembrane</keyword>
<feature type="compositionally biased region" description="Basic and acidic residues" evidence="5">
    <location>
        <begin position="534"/>
        <end position="557"/>
    </location>
</feature>
<feature type="compositionally biased region" description="Polar residues" evidence="5">
    <location>
        <begin position="869"/>
        <end position="887"/>
    </location>
</feature>
<feature type="compositionally biased region" description="Polar residues" evidence="5">
    <location>
        <begin position="391"/>
        <end position="401"/>
    </location>
</feature>
<accession>A0A8H4L1M9</accession>